<dbReference type="OrthoDB" id="3693644at2"/>
<dbReference type="Pfam" id="PF02517">
    <property type="entry name" value="Rce1-like"/>
    <property type="match status" value="1"/>
</dbReference>
<feature type="transmembrane region" description="Helical" evidence="1">
    <location>
        <begin position="232"/>
        <end position="256"/>
    </location>
</feature>
<evidence type="ECO:0000313" key="3">
    <source>
        <dbReference type="EMBL" id="SDU79134.1"/>
    </source>
</evidence>
<dbReference type="InterPro" id="IPR003675">
    <property type="entry name" value="Rce1/LyrA-like_dom"/>
</dbReference>
<feature type="domain" description="CAAX prenyl protease 2/Lysostaphin resistance protein A-like" evidence="2">
    <location>
        <begin position="121"/>
        <end position="218"/>
    </location>
</feature>
<dbReference type="GO" id="GO:0080120">
    <property type="term" value="P:CAAX-box protein maturation"/>
    <property type="evidence" value="ECO:0007669"/>
    <property type="project" value="UniProtKB-ARBA"/>
</dbReference>
<feature type="transmembrane region" description="Helical" evidence="1">
    <location>
        <begin position="153"/>
        <end position="171"/>
    </location>
</feature>
<feature type="transmembrane region" description="Helical" evidence="1">
    <location>
        <begin position="121"/>
        <end position="141"/>
    </location>
</feature>
<dbReference type="EMBL" id="LT629804">
    <property type="protein sequence ID" value="SDU79134.1"/>
    <property type="molecule type" value="Genomic_DNA"/>
</dbReference>
<gene>
    <name evidence="3" type="ORF">SAMN04489737_0753</name>
</gene>
<feature type="transmembrane region" description="Helical" evidence="1">
    <location>
        <begin position="90"/>
        <end position="109"/>
    </location>
</feature>
<accession>A0A1H2LE94</accession>
<protein>
    <submittedName>
        <fullName evidence="3">CAAX protease self-immunity</fullName>
    </submittedName>
</protein>
<dbReference type="STRING" id="131112.SAMN04489737_0753"/>
<sequence>MNDVSLVQTSSGPILPWRPIVTFFAATLFHSLWLIALQLWLGVSLDYIAFPQLSPTLGLATTWLLYRSWLTPFLPVAPTGVGEFGRRSRIVIVVCLGYVLATWALAELLQVGSYRAMFTDWHLVGFLTVQFLGALVEEIGWRGFLQPLFVKRFGAIWGASLVGIIWAAWHGDQLLDPAGFVIFALTCVALSLVLEMMVAGSWWQRGLLAAGLHWTVNIAPVVVINVDDDATSNVAVAAVSLIPQCVFGVIALVILVKRYGWPRLGKLKR</sequence>
<feature type="transmembrane region" description="Helical" evidence="1">
    <location>
        <begin position="206"/>
        <end position="226"/>
    </location>
</feature>
<dbReference type="Proteomes" id="UP000214355">
    <property type="component" value="Chromosome I"/>
</dbReference>
<keyword evidence="1" id="KW-1133">Transmembrane helix</keyword>
<keyword evidence="1" id="KW-0812">Transmembrane</keyword>
<reference evidence="4" key="1">
    <citation type="submission" date="2016-10" db="EMBL/GenBank/DDBJ databases">
        <authorList>
            <person name="Varghese N."/>
            <person name="Submissions S."/>
        </authorList>
    </citation>
    <scope>NUCLEOTIDE SEQUENCE [LARGE SCALE GENOMIC DNA]</scope>
    <source>
        <strain evidence="4">DSM 10002</strain>
    </source>
</reference>
<name>A0A1H2LE94_9ACTO</name>
<keyword evidence="1" id="KW-0472">Membrane</keyword>
<proteinExistence type="predicted"/>
<dbReference type="GeneID" id="65344494"/>
<dbReference type="GO" id="GO:0004175">
    <property type="term" value="F:endopeptidase activity"/>
    <property type="evidence" value="ECO:0007669"/>
    <property type="project" value="UniProtKB-ARBA"/>
</dbReference>
<feature type="transmembrane region" description="Helical" evidence="1">
    <location>
        <begin position="177"/>
        <end position="194"/>
    </location>
</feature>
<keyword evidence="3" id="KW-0378">Hydrolase</keyword>
<feature type="transmembrane region" description="Helical" evidence="1">
    <location>
        <begin position="20"/>
        <end position="41"/>
    </location>
</feature>
<keyword evidence="4" id="KW-1185">Reference proteome</keyword>
<organism evidence="3 4">
    <name type="scientific">Arcanobacterium phocae</name>
    <dbReference type="NCBI Taxonomy" id="131112"/>
    <lineage>
        <taxon>Bacteria</taxon>
        <taxon>Bacillati</taxon>
        <taxon>Actinomycetota</taxon>
        <taxon>Actinomycetes</taxon>
        <taxon>Actinomycetales</taxon>
        <taxon>Actinomycetaceae</taxon>
        <taxon>Arcanobacterium</taxon>
    </lineage>
</organism>
<dbReference type="RefSeq" id="WP_091280073.1">
    <property type="nucleotide sequence ID" value="NZ_JABAPL010000007.1"/>
</dbReference>
<evidence type="ECO:0000259" key="2">
    <source>
        <dbReference type="Pfam" id="PF02517"/>
    </source>
</evidence>
<evidence type="ECO:0000313" key="4">
    <source>
        <dbReference type="Proteomes" id="UP000214355"/>
    </source>
</evidence>
<dbReference type="AlphaFoldDB" id="A0A1H2LE94"/>
<evidence type="ECO:0000256" key="1">
    <source>
        <dbReference type="SAM" id="Phobius"/>
    </source>
</evidence>
<keyword evidence="3" id="KW-0645">Protease</keyword>
<dbReference type="GO" id="GO:0006508">
    <property type="term" value="P:proteolysis"/>
    <property type="evidence" value="ECO:0007669"/>
    <property type="project" value="UniProtKB-KW"/>
</dbReference>